<dbReference type="EMBL" id="BMCG01000003">
    <property type="protein sequence ID" value="GGC09429.1"/>
    <property type="molecule type" value="Genomic_DNA"/>
</dbReference>
<reference evidence="1" key="2">
    <citation type="submission" date="2020-09" db="EMBL/GenBank/DDBJ databases">
        <authorList>
            <person name="Sun Q."/>
            <person name="Sedlacek I."/>
        </authorList>
    </citation>
    <scope>NUCLEOTIDE SEQUENCE</scope>
    <source>
        <strain evidence="1">CCM 7086</strain>
    </source>
</reference>
<name>A0A8J2XZD6_9BURK</name>
<dbReference type="Proteomes" id="UP000620266">
    <property type="component" value="Unassembled WGS sequence"/>
</dbReference>
<keyword evidence="2" id="KW-1185">Reference proteome</keyword>
<reference evidence="1" key="1">
    <citation type="journal article" date="2014" name="Int. J. Syst. Evol. Microbiol.">
        <title>Complete genome sequence of Corynebacterium casei LMG S-19264T (=DSM 44701T), isolated from a smear-ripened cheese.</title>
        <authorList>
            <consortium name="US DOE Joint Genome Institute (JGI-PGF)"/>
            <person name="Walter F."/>
            <person name="Albersmeier A."/>
            <person name="Kalinowski J."/>
            <person name="Ruckert C."/>
        </authorList>
    </citation>
    <scope>NUCLEOTIDE SEQUENCE</scope>
    <source>
        <strain evidence="1">CCM 7086</strain>
    </source>
</reference>
<gene>
    <name evidence="1" type="ORF">GCM10007205_18200</name>
</gene>
<evidence type="ECO:0000313" key="1">
    <source>
        <dbReference type="EMBL" id="GGC09429.1"/>
    </source>
</evidence>
<organism evidence="1 2">
    <name type="scientific">Oxalicibacterium flavum</name>
    <dbReference type="NCBI Taxonomy" id="179467"/>
    <lineage>
        <taxon>Bacteria</taxon>
        <taxon>Pseudomonadati</taxon>
        <taxon>Pseudomonadota</taxon>
        <taxon>Betaproteobacteria</taxon>
        <taxon>Burkholderiales</taxon>
        <taxon>Oxalobacteraceae</taxon>
        <taxon>Oxalicibacterium</taxon>
    </lineage>
</organism>
<dbReference type="RefSeq" id="WP_188395899.1">
    <property type="nucleotide sequence ID" value="NZ_BMCG01000003.1"/>
</dbReference>
<dbReference type="AlphaFoldDB" id="A0A8J2XZD6"/>
<proteinExistence type="predicted"/>
<protein>
    <submittedName>
        <fullName evidence="1">Uncharacterized protein</fullName>
    </submittedName>
</protein>
<accession>A0A8J2XZD6</accession>
<comment type="caution">
    <text evidence="1">The sequence shown here is derived from an EMBL/GenBank/DDBJ whole genome shotgun (WGS) entry which is preliminary data.</text>
</comment>
<sequence length="130" mass="14935">MTEHIPYGSNVLPFKRPVRRTFPDTTPAAELGKLLIVYDQLISLLRETYDEGLENFTDGLLQMVVRCRQSLSDGMDEETAERTLREMREELRQFPRNLRSLLPGIGPRLGESLEYKLGIQFASYAQDRAS</sequence>
<evidence type="ECO:0000313" key="2">
    <source>
        <dbReference type="Proteomes" id="UP000620266"/>
    </source>
</evidence>